<feature type="domain" description="Ionotropic glutamate receptor L-glutamate and glycine-binding" evidence="13">
    <location>
        <begin position="3"/>
        <end position="64"/>
    </location>
</feature>
<evidence type="ECO:0000256" key="10">
    <source>
        <dbReference type="ARBA" id="ARBA00023303"/>
    </source>
</evidence>
<proteinExistence type="predicted"/>
<evidence type="ECO:0000256" key="2">
    <source>
        <dbReference type="ARBA" id="ARBA00022448"/>
    </source>
</evidence>
<feature type="domain" description="Solute-binding protein family 3/N-terminal" evidence="11">
    <location>
        <begin position="4"/>
        <end position="239"/>
    </location>
</feature>
<keyword evidence="7" id="KW-0675">Receptor</keyword>
<dbReference type="SMART" id="SM00079">
    <property type="entry name" value="PBPe"/>
    <property type="match status" value="1"/>
</dbReference>
<dbReference type="InterPro" id="IPR015683">
    <property type="entry name" value="Ionotropic_Glu_rcpt"/>
</dbReference>
<dbReference type="SUPFAM" id="SSF53850">
    <property type="entry name" value="Periplasmic binding protein-like II"/>
    <property type="match status" value="1"/>
</dbReference>
<accession>A0AAD9K8C5</accession>
<evidence type="ECO:0000313" key="14">
    <source>
        <dbReference type="EMBL" id="KAK2166542.1"/>
    </source>
</evidence>
<organism evidence="14 15">
    <name type="scientific">Paralvinella palmiformis</name>
    <dbReference type="NCBI Taxonomy" id="53620"/>
    <lineage>
        <taxon>Eukaryota</taxon>
        <taxon>Metazoa</taxon>
        <taxon>Spiralia</taxon>
        <taxon>Lophotrochozoa</taxon>
        <taxon>Annelida</taxon>
        <taxon>Polychaeta</taxon>
        <taxon>Sedentaria</taxon>
        <taxon>Canalipalpata</taxon>
        <taxon>Terebellida</taxon>
        <taxon>Terebelliformia</taxon>
        <taxon>Alvinellidae</taxon>
        <taxon>Paralvinella</taxon>
    </lineage>
</organism>
<evidence type="ECO:0000259" key="12">
    <source>
        <dbReference type="SMART" id="SM00079"/>
    </source>
</evidence>
<keyword evidence="9" id="KW-1071">Ligand-gated ion channel</keyword>
<evidence type="ECO:0000313" key="15">
    <source>
        <dbReference type="Proteomes" id="UP001208570"/>
    </source>
</evidence>
<evidence type="ECO:0000256" key="8">
    <source>
        <dbReference type="ARBA" id="ARBA00023180"/>
    </source>
</evidence>
<comment type="caution">
    <text evidence="14">The sequence shown here is derived from an EMBL/GenBank/DDBJ whole genome shotgun (WGS) entry which is preliminary data.</text>
</comment>
<dbReference type="SMART" id="SM00062">
    <property type="entry name" value="PBPb"/>
    <property type="match status" value="1"/>
</dbReference>
<dbReference type="InterPro" id="IPR019594">
    <property type="entry name" value="Glu/Gly-bd"/>
</dbReference>
<gene>
    <name evidence="14" type="ORF">LSH36_38g07009</name>
</gene>
<evidence type="ECO:0000256" key="7">
    <source>
        <dbReference type="ARBA" id="ARBA00023170"/>
    </source>
</evidence>
<keyword evidence="3" id="KW-0812">Transmembrane</keyword>
<dbReference type="Pfam" id="PF10613">
    <property type="entry name" value="Lig_chan-Glu_bd"/>
    <property type="match status" value="1"/>
</dbReference>
<protein>
    <submittedName>
        <fullName evidence="14">Uncharacterized protein</fullName>
    </submittedName>
</protein>
<keyword evidence="5" id="KW-0406">Ion transport</keyword>
<evidence type="ECO:0000256" key="3">
    <source>
        <dbReference type="ARBA" id="ARBA00022692"/>
    </source>
</evidence>
<sequence length="263" mass="28742">MKPYLEKHEGDGEEFEGVIPDLLKAICESGHMTCDYQIELAADGLFGSRDNQGHWTGLIGEVKRGEVDFAAAPIKISLERLAVVNFSIPFAETALTVLVNRDDGVQSIEEILSRNITLGGVNGGSSLEKLRNQPQAPYSAMWAAIESTGDTKVSNMEDGIKRVLAGGYAFICETDMARYYTSRHCSLGQIKESFLPDKGHAFAFPKDNDNLEVHINVAIKALKQEGKIDEIYDKWFDSTCGASSVRAIQGALLSAFVAVLLLH</sequence>
<keyword evidence="10" id="KW-0407">Ion channel</keyword>
<dbReference type="Gene3D" id="3.40.190.10">
    <property type="entry name" value="Periplasmic binding protein-like II"/>
    <property type="match status" value="2"/>
</dbReference>
<dbReference type="Proteomes" id="UP001208570">
    <property type="component" value="Unassembled WGS sequence"/>
</dbReference>
<reference evidence="14" key="1">
    <citation type="journal article" date="2023" name="Mol. Biol. Evol.">
        <title>Third-Generation Sequencing Reveals the Adaptive Role of the Epigenome in Three Deep-Sea Polychaetes.</title>
        <authorList>
            <person name="Perez M."/>
            <person name="Aroh O."/>
            <person name="Sun Y."/>
            <person name="Lan Y."/>
            <person name="Juniper S.K."/>
            <person name="Young C.R."/>
            <person name="Angers B."/>
            <person name="Qian P.Y."/>
        </authorList>
    </citation>
    <scope>NUCLEOTIDE SEQUENCE</scope>
    <source>
        <strain evidence="14">P08H-3</strain>
    </source>
</reference>
<evidence type="ECO:0000256" key="9">
    <source>
        <dbReference type="ARBA" id="ARBA00023286"/>
    </source>
</evidence>
<dbReference type="EMBL" id="JAODUP010000038">
    <property type="protein sequence ID" value="KAK2166542.1"/>
    <property type="molecule type" value="Genomic_DNA"/>
</dbReference>
<evidence type="ECO:0000256" key="4">
    <source>
        <dbReference type="ARBA" id="ARBA00022989"/>
    </source>
</evidence>
<keyword evidence="8" id="KW-0325">Glycoprotein</keyword>
<dbReference type="InterPro" id="IPR001638">
    <property type="entry name" value="Solute-binding_3/MltF_N"/>
</dbReference>
<comment type="subcellular location">
    <subcellularLocation>
        <location evidence="1">Membrane</location>
        <topology evidence="1">Multi-pass membrane protein</topology>
    </subcellularLocation>
</comment>
<evidence type="ECO:0000256" key="1">
    <source>
        <dbReference type="ARBA" id="ARBA00004141"/>
    </source>
</evidence>
<feature type="domain" description="Ionotropic glutamate receptor C-terminal" evidence="12">
    <location>
        <begin position="2"/>
        <end position="238"/>
    </location>
</feature>
<name>A0AAD9K8C5_9ANNE</name>
<evidence type="ECO:0000259" key="11">
    <source>
        <dbReference type="SMART" id="SM00062"/>
    </source>
</evidence>
<dbReference type="GO" id="GO:0015276">
    <property type="term" value="F:ligand-gated monoatomic ion channel activity"/>
    <property type="evidence" value="ECO:0007669"/>
    <property type="project" value="InterPro"/>
</dbReference>
<dbReference type="InterPro" id="IPR001320">
    <property type="entry name" value="Iontro_rcpt_C"/>
</dbReference>
<evidence type="ECO:0000256" key="5">
    <source>
        <dbReference type="ARBA" id="ARBA00023065"/>
    </source>
</evidence>
<evidence type="ECO:0000256" key="6">
    <source>
        <dbReference type="ARBA" id="ARBA00023136"/>
    </source>
</evidence>
<dbReference type="SMART" id="SM00918">
    <property type="entry name" value="Lig_chan-Glu_bd"/>
    <property type="match status" value="1"/>
</dbReference>
<keyword evidence="4" id="KW-1133">Transmembrane helix</keyword>
<dbReference type="AlphaFoldDB" id="A0AAD9K8C5"/>
<keyword evidence="2" id="KW-0813">Transport</keyword>
<keyword evidence="6" id="KW-0472">Membrane</keyword>
<evidence type="ECO:0000259" key="13">
    <source>
        <dbReference type="SMART" id="SM00918"/>
    </source>
</evidence>
<dbReference type="PANTHER" id="PTHR18966">
    <property type="entry name" value="IONOTROPIC GLUTAMATE RECEPTOR"/>
    <property type="match status" value="1"/>
</dbReference>
<keyword evidence="15" id="KW-1185">Reference proteome</keyword>
<dbReference type="GO" id="GO:0016020">
    <property type="term" value="C:membrane"/>
    <property type="evidence" value="ECO:0007669"/>
    <property type="project" value="UniProtKB-SubCell"/>
</dbReference>